<evidence type="ECO:0000259" key="4">
    <source>
        <dbReference type="PROSITE" id="PS51918"/>
    </source>
</evidence>
<keyword evidence="3" id="KW-0004">4Fe-4S</keyword>
<dbReference type="SMART" id="SM00729">
    <property type="entry name" value="Elp3"/>
    <property type="match status" value="1"/>
</dbReference>
<dbReference type="SFLD" id="SFLDS00029">
    <property type="entry name" value="Radical_SAM"/>
    <property type="match status" value="1"/>
</dbReference>
<protein>
    <recommendedName>
        <fullName evidence="2 3">Heme chaperone HemW</fullName>
    </recommendedName>
</protein>
<dbReference type="Pfam" id="PF04055">
    <property type="entry name" value="Radical_SAM"/>
    <property type="match status" value="1"/>
</dbReference>
<dbReference type="Pfam" id="PF06969">
    <property type="entry name" value="HemN_C"/>
    <property type="match status" value="1"/>
</dbReference>
<reference evidence="5 6" key="1">
    <citation type="journal article" date="2016" name="Int. J. Syst. Evol. Microbiol.">
        <title>Peptococcus simiae sp. nov., isolated from rhesus macaque faeces and emended description of the genus Peptococcus.</title>
        <authorList>
            <person name="Shkoporov A.N."/>
            <person name="Efimov B.A."/>
            <person name="Kondova I."/>
            <person name="Ouwerling B."/>
            <person name="Chaplin A.V."/>
            <person name="Shcherbakova V.A."/>
            <person name="Langermans J.A.M."/>
        </authorList>
    </citation>
    <scope>NUCLEOTIDE SEQUENCE [LARGE SCALE GENOMIC DNA]</scope>
    <source>
        <strain evidence="5 6">M108</strain>
    </source>
</reference>
<evidence type="ECO:0000313" key="5">
    <source>
        <dbReference type="EMBL" id="MFM9413616.1"/>
    </source>
</evidence>
<dbReference type="SFLD" id="SFLDG01082">
    <property type="entry name" value="B12-binding_domain_containing"/>
    <property type="match status" value="1"/>
</dbReference>
<dbReference type="NCBIfam" id="TIGR00539">
    <property type="entry name" value="hemN_rel"/>
    <property type="match status" value="1"/>
</dbReference>
<dbReference type="InterPro" id="IPR004559">
    <property type="entry name" value="HemW-like"/>
</dbReference>
<evidence type="ECO:0000256" key="2">
    <source>
        <dbReference type="ARBA" id="ARBA00017228"/>
    </source>
</evidence>
<keyword evidence="3" id="KW-0411">Iron-sulfur</keyword>
<comment type="caution">
    <text evidence="5">The sequence shown here is derived from an EMBL/GenBank/DDBJ whole genome shotgun (WGS) entry which is preliminary data.</text>
</comment>
<comment type="subcellular location">
    <subcellularLocation>
        <location evidence="3">Cytoplasm</location>
    </subcellularLocation>
</comment>
<dbReference type="InterPro" id="IPR007197">
    <property type="entry name" value="rSAM"/>
</dbReference>
<dbReference type="InterPro" id="IPR010723">
    <property type="entry name" value="HemN_C"/>
</dbReference>
<dbReference type="SFLD" id="SFLDF00562">
    <property type="entry name" value="HemN-like__clustered_with_heat"/>
    <property type="match status" value="1"/>
</dbReference>
<keyword evidence="3" id="KW-0349">Heme</keyword>
<dbReference type="InterPro" id="IPR058240">
    <property type="entry name" value="rSAM_sf"/>
</dbReference>
<dbReference type="PANTHER" id="PTHR13932:SF5">
    <property type="entry name" value="RADICAL S-ADENOSYL METHIONINE DOMAIN-CONTAINING PROTEIN 1, MITOCHONDRIAL"/>
    <property type="match status" value="1"/>
</dbReference>
<dbReference type="RefSeq" id="WP_408977232.1">
    <property type="nucleotide sequence ID" value="NZ_JBJUVG010000004.1"/>
</dbReference>
<feature type="domain" description="Radical SAM core" evidence="4">
    <location>
        <begin position="1"/>
        <end position="231"/>
    </location>
</feature>
<dbReference type="PANTHER" id="PTHR13932">
    <property type="entry name" value="COPROPORPHYRINIGEN III OXIDASE"/>
    <property type="match status" value="1"/>
</dbReference>
<dbReference type="InterPro" id="IPR034505">
    <property type="entry name" value="Coproporphyrinogen-III_oxidase"/>
</dbReference>
<comment type="function">
    <text evidence="3">Probably acts as a heme chaperone, transferring heme to an unknown acceptor. Binds one molecule of heme per monomer, possibly covalently. Binds 1 [4Fe-4S] cluster. The cluster is coordinated with 3 cysteines and an exchangeable S-adenosyl-L-methionine.</text>
</comment>
<keyword evidence="3" id="KW-0963">Cytoplasm</keyword>
<accession>A0ABW9GYF9</accession>
<comment type="similarity">
    <text evidence="1">Belongs to the anaerobic coproporphyrinogen-III oxidase family. HemW subfamily.</text>
</comment>
<keyword evidence="3" id="KW-0479">Metal-binding</keyword>
<keyword evidence="3" id="KW-0143">Chaperone</keyword>
<organism evidence="5 6">
    <name type="scientific">Peptococcus simiae</name>
    <dbReference type="NCBI Taxonomy" id="1643805"/>
    <lineage>
        <taxon>Bacteria</taxon>
        <taxon>Bacillati</taxon>
        <taxon>Bacillota</taxon>
        <taxon>Clostridia</taxon>
        <taxon>Eubacteriales</taxon>
        <taxon>Peptococcaceae</taxon>
        <taxon>Peptococcus</taxon>
    </lineage>
</organism>
<dbReference type="SFLD" id="SFLDG01065">
    <property type="entry name" value="anaerobic_coproporphyrinogen-I"/>
    <property type="match status" value="1"/>
</dbReference>
<keyword evidence="3" id="KW-0949">S-adenosyl-L-methionine</keyword>
<sequence>MGGLYIHIPFCPSKCRYCDFLSGPAAEADQTAYIEALLTDLRLQTQAFDQPLETIFIGGGTPSSLSRANWARLLEGMADLPGLEAVQEWTVEVNPGDLAPGLLADWLAAGVNRLSMGIQSFDDDTLKMLGRRHNRATALAAYETIRAAGFSNVNLDLMYGLPGMTLDKWRATVKTALALAPSHLSLYGLIVEEGTPIAQDLAAGRLPDPDDDLARASFLWQREALAAAGYRQYEISNYAQEGAACWHNQLYWSLGDWLGCGLGASGQVGGRFTRLTGDPALYRSSLAAGRLPLVEDEVWSREDLMSEQVILALRQPAGLWIPGFDARYGAHFRLDYAAAIEAACAQGLAILTEDAFKPSLEGLLLNNELAILFL</sequence>
<name>A0ABW9GYF9_9FIRM</name>
<dbReference type="SUPFAM" id="SSF102114">
    <property type="entry name" value="Radical SAM enzymes"/>
    <property type="match status" value="1"/>
</dbReference>
<dbReference type="Proteomes" id="UP001631949">
    <property type="component" value="Unassembled WGS sequence"/>
</dbReference>
<dbReference type="Gene3D" id="3.30.750.200">
    <property type="match status" value="1"/>
</dbReference>
<keyword evidence="6" id="KW-1185">Reference proteome</keyword>
<dbReference type="InterPro" id="IPR006638">
    <property type="entry name" value="Elp3/MiaA/NifB-like_rSAM"/>
</dbReference>
<dbReference type="SFLD" id="SFLDF00288">
    <property type="entry name" value="HemN-like__clustered_with_nucl"/>
    <property type="match status" value="1"/>
</dbReference>
<dbReference type="PROSITE" id="PS51918">
    <property type="entry name" value="RADICAL_SAM"/>
    <property type="match status" value="1"/>
</dbReference>
<proteinExistence type="inferred from homology"/>
<keyword evidence="3" id="KW-0408">Iron</keyword>
<evidence type="ECO:0000256" key="3">
    <source>
        <dbReference type="RuleBase" id="RU364116"/>
    </source>
</evidence>
<evidence type="ECO:0000313" key="6">
    <source>
        <dbReference type="Proteomes" id="UP001631949"/>
    </source>
</evidence>
<evidence type="ECO:0000256" key="1">
    <source>
        <dbReference type="ARBA" id="ARBA00006100"/>
    </source>
</evidence>
<dbReference type="CDD" id="cd01335">
    <property type="entry name" value="Radical_SAM"/>
    <property type="match status" value="1"/>
</dbReference>
<gene>
    <name evidence="5" type="primary">hemW</name>
    <name evidence="5" type="ORF">ACKQTC_04470</name>
</gene>
<dbReference type="EMBL" id="JBJUVG010000004">
    <property type="protein sequence ID" value="MFM9413616.1"/>
    <property type="molecule type" value="Genomic_DNA"/>
</dbReference>